<feature type="transmembrane region" description="Helical" evidence="10">
    <location>
        <begin position="402"/>
        <end position="426"/>
    </location>
</feature>
<dbReference type="NCBIfam" id="NF011980">
    <property type="entry name" value="PRK15445.1"/>
    <property type="match status" value="1"/>
</dbReference>
<evidence type="ECO:0000313" key="11">
    <source>
        <dbReference type="EMBL" id="POA08254.1"/>
    </source>
</evidence>
<evidence type="ECO:0000256" key="2">
    <source>
        <dbReference type="ARBA" id="ARBA00004651"/>
    </source>
</evidence>
<dbReference type="Pfam" id="PF02040">
    <property type="entry name" value="ArsB"/>
    <property type="match status" value="1"/>
</dbReference>
<accession>A0A2K4FA87</accession>
<evidence type="ECO:0000256" key="3">
    <source>
        <dbReference type="ARBA" id="ARBA00006433"/>
    </source>
</evidence>
<feature type="transmembrane region" description="Helical" evidence="10">
    <location>
        <begin position="59"/>
        <end position="81"/>
    </location>
</feature>
<evidence type="ECO:0000256" key="1">
    <source>
        <dbReference type="ARBA" id="ARBA00004084"/>
    </source>
</evidence>
<name>A0A2K4FA87_9STAP</name>
<dbReference type="OrthoDB" id="9774335at2"/>
<dbReference type="CDD" id="cd01118">
    <property type="entry name" value="ArsB_permease"/>
    <property type="match status" value="1"/>
</dbReference>
<evidence type="ECO:0000256" key="5">
    <source>
        <dbReference type="ARBA" id="ARBA00022475"/>
    </source>
</evidence>
<evidence type="ECO:0000256" key="7">
    <source>
        <dbReference type="ARBA" id="ARBA00022849"/>
    </source>
</evidence>
<keyword evidence="12" id="KW-1185">Reference proteome</keyword>
<feature type="transmembrane region" description="Helical" evidence="10">
    <location>
        <begin position="247"/>
        <end position="267"/>
    </location>
</feature>
<dbReference type="InterPro" id="IPR000802">
    <property type="entry name" value="Arsenical_pump_ArsB"/>
</dbReference>
<comment type="function">
    <text evidence="1 10">Involved in arsenical resistance. Thought to form the channel of an arsenite pump.</text>
</comment>
<dbReference type="GO" id="GO:0005886">
    <property type="term" value="C:plasma membrane"/>
    <property type="evidence" value="ECO:0007669"/>
    <property type="project" value="UniProtKB-SubCell"/>
</dbReference>
<dbReference type="EMBL" id="PPPX01000016">
    <property type="protein sequence ID" value="POA08254.1"/>
    <property type="molecule type" value="Genomic_DNA"/>
</dbReference>
<dbReference type="GeneID" id="98298517"/>
<comment type="similarity">
    <text evidence="3 10">Belongs to the ArsB family.</text>
</comment>
<comment type="caution">
    <text evidence="11">The sequence shown here is derived from an EMBL/GenBank/DDBJ whole genome shotgun (WGS) entry which is preliminary data.</text>
</comment>
<feature type="transmembrane region" description="Helical" evidence="10">
    <location>
        <begin position="26"/>
        <end position="47"/>
    </location>
</feature>
<feature type="transmembrane region" description="Helical" evidence="10">
    <location>
        <begin position="93"/>
        <end position="124"/>
    </location>
</feature>
<feature type="transmembrane region" description="Helical" evidence="10">
    <location>
        <begin position="317"/>
        <end position="335"/>
    </location>
</feature>
<dbReference type="GO" id="GO:0015105">
    <property type="term" value="F:arsenite transmembrane transporter activity"/>
    <property type="evidence" value="ECO:0007669"/>
    <property type="project" value="InterPro"/>
</dbReference>
<evidence type="ECO:0000256" key="9">
    <source>
        <dbReference type="ARBA" id="ARBA00023136"/>
    </source>
</evidence>
<feature type="transmembrane region" description="Helical" evidence="10">
    <location>
        <begin position="224"/>
        <end position="241"/>
    </location>
</feature>
<organism evidence="11 12">
    <name type="scientific">Staphylococcus argensis</name>
    <dbReference type="NCBI Taxonomy" id="1607738"/>
    <lineage>
        <taxon>Bacteria</taxon>
        <taxon>Bacillati</taxon>
        <taxon>Bacillota</taxon>
        <taxon>Bacilli</taxon>
        <taxon>Bacillales</taxon>
        <taxon>Staphylococcaceae</taxon>
        <taxon>Staphylococcus</taxon>
    </lineage>
</organism>
<reference evidence="11 12" key="1">
    <citation type="submission" date="2017-08" db="EMBL/GenBank/DDBJ databases">
        <title>Draft genome sequences of 64 type strains of genus Staph aureus.</title>
        <authorList>
            <person name="Cole K."/>
            <person name="Golubchik T."/>
            <person name="Russell J."/>
            <person name="Foster D."/>
            <person name="Llewelyn M."/>
            <person name="Wilson D."/>
            <person name="Crook D."/>
            <person name="Paul J."/>
        </authorList>
    </citation>
    <scope>NUCLEOTIDE SEQUENCE [LARGE SCALE GENOMIC DNA]</scope>
    <source>
        <strain evidence="11 12">DSM 29875</strain>
    </source>
</reference>
<comment type="caution">
    <text evidence="10">Lacks conserved residue(s) required for the propagation of feature annotation.</text>
</comment>
<dbReference type="PANTHER" id="PTHR43302:SF5">
    <property type="entry name" value="TRANSPORTER ARSB-RELATED"/>
    <property type="match status" value="1"/>
</dbReference>
<dbReference type="Proteomes" id="UP000242712">
    <property type="component" value="Unassembled WGS sequence"/>
</dbReference>
<dbReference type="GO" id="GO:0046685">
    <property type="term" value="P:response to arsenic-containing substance"/>
    <property type="evidence" value="ECO:0007669"/>
    <property type="project" value="UniProtKB-KW"/>
</dbReference>
<keyword evidence="7 10" id="KW-0059">Arsenical resistance</keyword>
<feature type="transmembrane region" description="Helical" evidence="10">
    <location>
        <begin position="177"/>
        <end position="199"/>
    </location>
</feature>
<dbReference type="AlphaFoldDB" id="A0A2K4FA87"/>
<dbReference type="RefSeq" id="WP_103372052.1">
    <property type="nucleotide sequence ID" value="NZ_CBCRVO010000002.1"/>
</dbReference>
<dbReference type="PRINTS" id="PR00758">
    <property type="entry name" value="ARSENICPUMP"/>
</dbReference>
<keyword evidence="6 10" id="KW-0812">Transmembrane</keyword>
<evidence type="ECO:0000256" key="8">
    <source>
        <dbReference type="ARBA" id="ARBA00022989"/>
    </source>
</evidence>
<keyword evidence="8 10" id="KW-1133">Transmembrane helix</keyword>
<comment type="subcellular location">
    <subcellularLocation>
        <location evidence="2 10">Cell membrane</location>
        <topology evidence="2 10">Multi-pass membrane protein</topology>
    </subcellularLocation>
</comment>
<proteinExistence type="inferred from homology"/>
<feature type="transmembrane region" description="Helical" evidence="10">
    <location>
        <begin position="136"/>
        <end position="157"/>
    </location>
</feature>
<protein>
    <recommendedName>
        <fullName evidence="4 10">Arsenical pump membrane protein</fullName>
    </recommendedName>
</protein>
<keyword evidence="10" id="KW-0813">Transport</keyword>
<evidence type="ECO:0000256" key="4">
    <source>
        <dbReference type="ARBA" id="ARBA00016646"/>
    </source>
</evidence>
<evidence type="ECO:0000256" key="6">
    <source>
        <dbReference type="ARBA" id="ARBA00022692"/>
    </source>
</evidence>
<evidence type="ECO:0000313" key="12">
    <source>
        <dbReference type="Proteomes" id="UP000242712"/>
    </source>
</evidence>
<keyword evidence="9 10" id="KW-0472">Membrane</keyword>
<sequence>MVWIAIALFVLTLIFVIWQPRGLDISIPAIIGAVLALLMGVVSFNDVLDVAQIVWNPTLTFVALIIISIILDDIGFFEWAARHMVRASRGRGFLMYLYILILGALISAFFANDGGALILTPIVLAIMRTLNANKRVIFPFIIGCGFIADTTSLPFTISNLVNIISADYFSIGFIDYALHMMIPNLFALGSSIVVLWLYFRKAIPQQFHTEDLVAPRTVIKDPQLFRWSWIALTILFIGYLSSAFIQLPVSVIVGIVALALLLISARSKTVETHQVLKGAPWNIVVFSLGMYLVVFGVKNAGLTELLAHGLHYLSAQGPFASVMGIGFLSAIMSSIMNNLPTVFINVLAIDELHLTEPIQSALVYANIIGSDLGPKITPIGSLATLLWLHVLSKKGIKISWGVYFKTGIIITIPVLIVTLLGLYLTLLLW</sequence>
<dbReference type="PANTHER" id="PTHR43302">
    <property type="entry name" value="TRANSPORTER ARSB-RELATED"/>
    <property type="match status" value="1"/>
</dbReference>
<gene>
    <name evidence="11" type="ORF">CD039_09165</name>
</gene>
<feature type="transmembrane region" description="Helical" evidence="10">
    <location>
        <begin position="279"/>
        <end position="297"/>
    </location>
</feature>
<dbReference type="NCBIfam" id="TIGR00935">
    <property type="entry name" value="2a45"/>
    <property type="match status" value="1"/>
</dbReference>
<keyword evidence="5" id="KW-1003">Cell membrane</keyword>
<evidence type="ECO:0000256" key="10">
    <source>
        <dbReference type="RuleBase" id="RU004993"/>
    </source>
</evidence>